<organism evidence="1 2">
    <name type="scientific">Clostridium beijerinckii</name>
    <name type="common">Clostridium MP</name>
    <dbReference type="NCBI Taxonomy" id="1520"/>
    <lineage>
        <taxon>Bacteria</taxon>
        <taxon>Bacillati</taxon>
        <taxon>Bacillota</taxon>
        <taxon>Clostridia</taxon>
        <taxon>Eubacteriales</taxon>
        <taxon>Clostridiaceae</taxon>
        <taxon>Clostridium</taxon>
    </lineage>
</organism>
<sequence>MRKELKAKLEKIKNILGDGCEYIVLAHVEENLNNNLINNYETSLGVYYEIKNKYDYLRFADVIFWVDEETFNERQIYLMLYGVSGKKEWICIGEVEPYPLLLNIKTGIVSCIVNEPGLKCEMKEYVMFEEFMNKYVLG</sequence>
<comment type="caution">
    <text evidence="1">The sequence shown here is derived from an EMBL/GenBank/DDBJ whole genome shotgun (WGS) entry which is preliminary data.</text>
</comment>
<evidence type="ECO:0000313" key="2">
    <source>
        <dbReference type="Proteomes" id="UP000822184"/>
    </source>
</evidence>
<proteinExistence type="predicted"/>
<evidence type="ECO:0000313" key="1">
    <source>
        <dbReference type="EMBL" id="NSB14642.1"/>
    </source>
</evidence>
<name>A0AAE5H5I6_CLOBE</name>
<protein>
    <submittedName>
        <fullName evidence="1">Uncharacterized protein</fullName>
    </submittedName>
</protein>
<reference evidence="1" key="1">
    <citation type="submission" date="2020-06" db="EMBL/GenBank/DDBJ databases">
        <title>Genomic insights into acetone-butanol-ethanol (ABE) fermentation by sequencing solventogenic clostridia strains.</title>
        <authorList>
            <person name="Brown S."/>
        </authorList>
    </citation>
    <scope>NUCLEOTIDE SEQUENCE</scope>
    <source>
        <strain evidence="1">DJ123</strain>
    </source>
</reference>
<dbReference type="EMBL" id="JABTDW010000001">
    <property type="protein sequence ID" value="NSB14642.1"/>
    <property type="molecule type" value="Genomic_DNA"/>
</dbReference>
<dbReference type="RefSeq" id="WP_077853945.1">
    <property type="nucleotide sequence ID" value="NZ_JABTDW010000001.1"/>
</dbReference>
<dbReference type="Proteomes" id="UP000822184">
    <property type="component" value="Unassembled WGS sequence"/>
</dbReference>
<dbReference type="AlphaFoldDB" id="A0AAE5H5I6"/>
<gene>
    <name evidence="1" type="ORF">BCD95_002901</name>
</gene>
<accession>A0AAE5H5I6</accession>